<reference evidence="1" key="1">
    <citation type="submission" date="2019-09" db="EMBL/GenBank/DDBJ databases">
        <authorList>
            <person name="Rodrigo-Torres L."/>
            <person name="Arahal R. D."/>
            <person name="Lucena T."/>
        </authorList>
    </citation>
    <scope>NUCLEOTIDE SEQUENCE</scope>
    <source>
        <strain evidence="1">ISS653</strain>
    </source>
</reference>
<organism evidence="1 2">
    <name type="scientific">Mesonia oceanica</name>
    <dbReference type="NCBI Taxonomy" id="2687242"/>
    <lineage>
        <taxon>Bacteria</taxon>
        <taxon>Pseudomonadati</taxon>
        <taxon>Bacteroidota</taxon>
        <taxon>Flavobacteriia</taxon>
        <taxon>Flavobacteriales</taxon>
        <taxon>Flavobacteriaceae</taxon>
        <taxon>Mesonia</taxon>
    </lineage>
</organism>
<evidence type="ECO:0000313" key="2">
    <source>
        <dbReference type="Proteomes" id="UP000356253"/>
    </source>
</evidence>
<name>A0AC61Y6R5_9FLAO</name>
<sequence length="274" mass="32533">MDSGTLTAIATILLVLVGFAQILILNSQKRQTRIALIAQYRQLWTRCKEYFGNVIFIGRETGEYYQIHNETKLKELEELVSKHRLDMPTTWALESVQNVFNVLDELTTRILQGHLKVSDTYPIVGTGFLRHSRPLRQLLDSEYHSVYFSSHSDKNHRQIHKEMQNWLIYHDGLRRRCLILIDIFWAEAVRLEDLPPSDIRSAADAKKKTGKQNRRRIFRETIRLNGLKKLFLAMKLSRFLKRAEYKSFWNFKGLKRSRLDKMEKNWTKRLLREK</sequence>
<dbReference type="Proteomes" id="UP000356253">
    <property type="component" value="Unassembled WGS sequence"/>
</dbReference>
<comment type="caution">
    <text evidence="1">The sequence shown here is derived from an EMBL/GenBank/DDBJ whole genome shotgun (WGS) entry which is preliminary data.</text>
</comment>
<accession>A0AC61Y6R5</accession>
<proteinExistence type="predicted"/>
<evidence type="ECO:0000313" key="1">
    <source>
        <dbReference type="EMBL" id="VVU99847.1"/>
    </source>
</evidence>
<gene>
    <name evidence="1" type="ORF">FVB9532_01108</name>
</gene>
<dbReference type="EMBL" id="CABVMM010000004">
    <property type="protein sequence ID" value="VVU99847.1"/>
    <property type="molecule type" value="Genomic_DNA"/>
</dbReference>
<protein>
    <submittedName>
        <fullName evidence="1">Uncharacterized protein</fullName>
    </submittedName>
</protein>
<keyword evidence="2" id="KW-1185">Reference proteome</keyword>